<feature type="transmembrane region" description="Helical" evidence="1">
    <location>
        <begin position="108"/>
        <end position="130"/>
    </location>
</feature>
<comment type="caution">
    <text evidence="2">The sequence shown here is derived from an EMBL/GenBank/DDBJ whole genome shotgun (WGS) entry which is preliminary data.</text>
</comment>
<keyword evidence="1" id="KW-1133">Transmembrane helix</keyword>
<dbReference type="Proteomes" id="UP001151760">
    <property type="component" value="Unassembled WGS sequence"/>
</dbReference>
<organism evidence="2 3">
    <name type="scientific">Tanacetum coccineum</name>
    <dbReference type="NCBI Taxonomy" id="301880"/>
    <lineage>
        <taxon>Eukaryota</taxon>
        <taxon>Viridiplantae</taxon>
        <taxon>Streptophyta</taxon>
        <taxon>Embryophyta</taxon>
        <taxon>Tracheophyta</taxon>
        <taxon>Spermatophyta</taxon>
        <taxon>Magnoliopsida</taxon>
        <taxon>eudicotyledons</taxon>
        <taxon>Gunneridae</taxon>
        <taxon>Pentapetalae</taxon>
        <taxon>asterids</taxon>
        <taxon>campanulids</taxon>
        <taxon>Asterales</taxon>
        <taxon>Asteraceae</taxon>
        <taxon>Asteroideae</taxon>
        <taxon>Anthemideae</taxon>
        <taxon>Anthemidinae</taxon>
        <taxon>Tanacetum</taxon>
    </lineage>
</organism>
<keyword evidence="3" id="KW-1185">Reference proteome</keyword>
<keyword evidence="1" id="KW-0472">Membrane</keyword>
<keyword evidence="1" id="KW-0812">Transmembrane</keyword>
<proteinExistence type="predicted"/>
<gene>
    <name evidence="2" type="ORF">Tco_0991125</name>
</gene>
<evidence type="ECO:0000256" key="1">
    <source>
        <dbReference type="SAM" id="Phobius"/>
    </source>
</evidence>
<evidence type="ECO:0000313" key="2">
    <source>
        <dbReference type="EMBL" id="GJT56071.1"/>
    </source>
</evidence>
<dbReference type="EMBL" id="BQNB010016812">
    <property type="protein sequence ID" value="GJT56071.1"/>
    <property type="molecule type" value="Genomic_DNA"/>
</dbReference>
<accession>A0ABQ5EYD5</accession>
<sequence>MTSSLGQTKKAWCDEFEVMMKGEFERSAMVRDDFLLSSTEGLNHHGDAKEADYVALPQLRPSTCSAAISCARSSQNSTRVVDPSLLCKIRFPACYSSCWTNGFCLLDYVLLVVIVPICSDSLFLLVAICYDAR</sequence>
<evidence type="ECO:0000313" key="3">
    <source>
        <dbReference type="Proteomes" id="UP001151760"/>
    </source>
</evidence>
<name>A0ABQ5EYD5_9ASTR</name>
<reference evidence="2" key="2">
    <citation type="submission" date="2022-01" db="EMBL/GenBank/DDBJ databases">
        <authorList>
            <person name="Yamashiro T."/>
            <person name="Shiraishi A."/>
            <person name="Satake H."/>
            <person name="Nakayama K."/>
        </authorList>
    </citation>
    <scope>NUCLEOTIDE SEQUENCE</scope>
</reference>
<protein>
    <submittedName>
        <fullName evidence="2">Uncharacterized protein</fullName>
    </submittedName>
</protein>
<reference evidence="2" key="1">
    <citation type="journal article" date="2022" name="Int. J. Mol. Sci.">
        <title>Draft Genome of Tanacetum Coccineum: Genomic Comparison of Closely Related Tanacetum-Family Plants.</title>
        <authorList>
            <person name="Yamashiro T."/>
            <person name="Shiraishi A."/>
            <person name="Nakayama K."/>
            <person name="Satake H."/>
        </authorList>
    </citation>
    <scope>NUCLEOTIDE SEQUENCE</scope>
</reference>